<name>A0AAP8SPE3_9GAMM</name>
<comment type="caution">
    <text evidence="8">The sequence shown here is derived from an EMBL/GenBank/DDBJ whole genome shotgun (WGS) entry which is preliminary data.</text>
</comment>
<feature type="transmembrane region" description="Helical" evidence="6">
    <location>
        <begin position="139"/>
        <end position="161"/>
    </location>
</feature>
<feature type="transmembrane region" description="Helical" evidence="6">
    <location>
        <begin position="7"/>
        <end position="25"/>
    </location>
</feature>
<dbReference type="Pfam" id="PF01292">
    <property type="entry name" value="Ni_hydr_CYTB"/>
    <property type="match status" value="1"/>
</dbReference>
<dbReference type="GO" id="GO:0009055">
    <property type="term" value="F:electron transfer activity"/>
    <property type="evidence" value="ECO:0007669"/>
    <property type="project" value="InterPro"/>
</dbReference>
<dbReference type="RefSeq" id="WP_102106111.1">
    <property type="nucleotide sequence ID" value="NZ_BMYL01000001.1"/>
</dbReference>
<sequence>MHPIWDIPTRLFHWSLVTAVGLAWWSAETERLDVHEAAGITILVLVGFRLVWGVIGSVHSRFSDFVTGPGKILAYIRGQGSPTPGHNPLGAWSILALLGLLLLQAVSGLFNTDDVFFNGPLYYAVDSDVRDTMGAIHDWAFTLLQVLVGLHITVGLYHQFLKKDGMIGAMFTGRAPDRTGRAAPVPFWWAIIVVAILACGLWWGLEQAPGPPPSLW</sequence>
<evidence type="ECO:0000256" key="2">
    <source>
        <dbReference type="ARBA" id="ARBA00022475"/>
    </source>
</evidence>
<dbReference type="GO" id="GO:0020037">
    <property type="term" value="F:heme binding"/>
    <property type="evidence" value="ECO:0007669"/>
    <property type="project" value="TreeGrafter"/>
</dbReference>
<keyword evidence="4 6" id="KW-1133">Transmembrane helix</keyword>
<dbReference type="SUPFAM" id="SSF81342">
    <property type="entry name" value="Transmembrane di-heme cytochromes"/>
    <property type="match status" value="1"/>
</dbReference>
<dbReference type="EMBL" id="PKUR01000001">
    <property type="protein sequence ID" value="PLW87587.1"/>
    <property type="molecule type" value="Genomic_DNA"/>
</dbReference>
<evidence type="ECO:0000313" key="9">
    <source>
        <dbReference type="Proteomes" id="UP000235162"/>
    </source>
</evidence>
<dbReference type="InterPro" id="IPR051542">
    <property type="entry name" value="Hydrogenase_cytochrome"/>
</dbReference>
<dbReference type="Gene3D" id="1.20.950.20">
    <property type="entry name" value="Transmembrane di-heme cytochromes, Chain C"/>
    <property type="match status" value="1"/>
</dbReference>
<dbReference type="InterPro" id="IPR011577">
    <property type="entry name" value="Cyt_b561_bac/Ni-Hgenase"/>
</dbReference>
<evidence type="ECO:0000256" key="1">
    <source>
        <dbReference type="ARBA" id="ARBA00004651"/>
    </source>
</evidence>
<dbReference type="InterPro" id="IPR016174">
    <property type="entry name" value="Di-haem_cyt_TM"/>
</dbReference>
<evidence type="ECO:0000313" key="8">
    <source>
        <dbReference type="EMBL" id="PLW87587.1"/>
    </source>
</evidence>
<comment type="subcellular location">
    <subcellularLocation>
        <location evidence="1">Cell membrane</location>
        <topology evidence="1">Multi-pass membrane protein</topology>
    </subcellularLocation>
</comment>
<evidence type="ECO:0000256" key="3">
    <source>
        <dbReference type="ARBA" id="ARBA00022692"/>
    </source>
</evidence>
<dbReference type="PANTHER" id="PTHR30485">
    <property type="entry name" value="NI/FE-HYDROGENASE 1 B-TYPE CYTOCHROME SUBUNIT"/>
    <property type="match status" value="1"/>
</dbReference>
<dbReference type="GO" id="GO:0005886">
    <property type="term" value="C:plasma membrane"/>
    <property type="evidence" value="ECO:0007669"/>
    <property type="project" value="UniProtKB-SubCell"/>
</dbReference>
<gene>
    <name evidence="8" type="ORF">C0029_03115</name>
</gene>
<evidence type="ECO:0000259" key="7">
    <source>
        <dbReference type="Pfam" id="PF01292"/>
    </source>
</evidence>
<feature type="domain" description="Cytochrome b561 bacterial/Ni-hydrogenase" evidence="7">
    <location>
        <begin position="5"/>
        <end position="173"/>
    </location>
</feature>
<feature type="transmembrane region" description="Helical" evidence="6">
    <location>
        <begin position="182"/>
        <end position="205"/>
    </location>
</feature>
<evidence type="ECO:0000256" key="6">
    <source>
        <dbReference type="SAM" id="Phobius"/>
    </source>
</evidence>
<proteinExistence type="predicted"/>
<keyword evidence="9" id="KW-1185">Reference proteome</keyword>
<protein>
    <submittedName>
        <fullName evidence="8">Hydrogenase</fullName>
    </submittedName>
</protein>
<dbReference type="Proteomes" id="UP000235162">
    <property type="component" value="Unassembled WGS sequence"/>
</dbReference>
<feature type="transmembrane region" description="Helical" evidence="6">
    <location>
        <begin position="89"/>
        <end position="110"/>
    </location>
</feature>
<keyword evidence="3 6" id="KW-0812">Transmembrane</keyword>
<reference evidence="8 9" key="1">
    <citation type="submission" date="2018-01" db="EMBL/GenBank/DDBJ databases">
        <title>The draft genome sequence of Halioglobus japonicus S1-36.</title>
        <authorList>
            <person name="Du Z.-J."/>
            <person name="Shi M.-J."/>
        </authorList>
    </citation>
    <scope>NUCLEOTIDE SEQUENCE [LARGE SCALE GENOMIC DNA]</scope>
    <source>
        <strain evidence="8 9">S1-36</strain>
    </source>
</reference>
<accession>A0AAP8SPE3</accession>
<evidence type="ECO:0000256" key="4">
    <source>
        <dbReference type="ARBA" id="ARBA00022989"/>
    </source>
</evidence>
<dbReference type="GO" id="GO:0022904">
    <property type="term" value="P:respiratory electron transport chain"/>
    <property type="evidence" value="ECO:0007669"/>
    <property type="project" value="InterPro"/>
</dbReference>
<dbReference type="PANTHER" id="PTHR30485:SF2">
    <property type="entry name" value="BLL0597 PROTEIN"/>
    <property type="match status" value="1"/>
</dbReference>
<evidence type="ECO:0000256" key="5">
    <source>
        <dbReference type="ARBA" id="ARBA00023136"/>
    </source>
</evidence>
<feature type="transmembrane region" description="Helical" evidence="6">
    <location>
        <begin position="37"/>
        <end position="55"/>
    </location>
</feature>
<keyword evidence="5 6" id="KW-0472">Membrane</keyword>
<dbReference type="AlphaFoldDB" id="A0AAP8SPE3"/>
<organism evidence="8 9">
    <name type="scientific">Halioglobus japonicus</name>
    <dbReference type="NCBI Taxonomy" id="930805"/>
    <lineage>
        <taxon>Bacteria</taxon>
        <taxon>Pseudomonadati</taxon>
        <taxon>Pseudomonadota</taxon>
        <taxon>Gammaproteobacteria</taxon>
        <taxon>Cellvibrionales</taxon>
        <taxon>Halieaceae</taxon>
        <taxon>Halioglobus</taxon>
    </lineage>
</organism>
<keyword evidence="2" id="KW-1003">Cell membrane</keyword>